<reference evidence="3" key="1">
    <citation type="journal article" date="2021" name="PeerJ">
        <title>Extensive microbial diversity within the chicken gut microbiome revealed by metagenomics and culture.</title>
        <authorList>
            <person name="Gilroy R."/>
            <person name="Ravi A."/>
            <person name="Getino M."/>
            <person name="Pursley I."/>
            <person name="Horton D.L."/>
            <person name="Alikhan N.F."/>
            <person name="Baker D."/>
            <person name="Gharbi K."/>
            <person name="Hall N."/>
            <person name="Watson M."/>
            <person name="Adriaenssens E.M."/>
            <person name="Foster-Nyarko E."/>
            <person name="Jarju S."/>
            <person name="Secka A."/>
            <person name="Antonio M."/>
            <person name="Oren A."/>
            <person name="Chaudhuri R.R."/>
            <person name="La Ragione R."/>
            <person name="Hildebrand F."/>
            <person name="Pallen M.J."/>
        </authorList>
    </citation>
    <scope>NUCLEOTIDE SEQUENCE</scope>
    <source>
        <strain evidence="3">ChiGjej4B4-12881</strain>
    </source>
</reference>
<evidence type="ECO:0000313" key="4">
    <source>
        <dbReference type="Proteomes" id="UP000886780"/>
    </source>
</evidence>
<dbReference type="SUPFAM" id="SSF53187">
    <property type="entry name" value="Zn-dependent exopeptidases"/>
    <property type="match status" value="1"/>
</dbReference>
<dbReference type="Gene3D" id="3.40.630.40">
    <property type="entry name" value="Zn-dependent exopeptidases"/>
    <property type="match status" value="1"/>
</dbReference>
<reference evidence="3" key="2">
    <citation type="submission" date="2021-04" db="EMBL/GenBank/DDBJ databases">
        <authorList>
            <person name="Gilroy R."/>
        </authorList>
    </citation>
    <scope>NUCLEOTIDE SEQUENCE</scope>
    <source>
        <strain evidence="3">ChiGjej4B4-12881</strain>
    </source>
</reference>
<sequence length="260" mass="28801">MSDIGKVMIDAGHGGEDPGAVFEGRREKDDALRLALAVGEILEDNGVDVMYTRVTDVYDTPQEKAEIANRSEADYLVSIHRNAMPVPGTASGIMSLVYENGGTVGRLGANINRELAQTGFADLGVVERPGLIILRRSGMPAVLVEAGFIDNPEDNALFDRQFQEMAEAIASGILETIREENEIRPEYYQVQVGAYRERAMAEEIARELSEQGYPAFYVSQDGYYKVRVGAFLNLDNAARMEMRLRQEGWPVMMVQEPGIF</sequence>
<dbReference type="SUPFAM" id="SSF110997">
    <property type="entry name" value="Sporulation related repeat"/>
    <property type="match status" value="1"/>
</dbReference>
<dbReference type="GO" id="GO:0009253">
    <property type="term" value="P:peptidoglycan catabolic process"/>
    <property type="evidence" value="ECO:0007669"/>
    <property type="project" value="InterPro"/>
</dbReference>
<protein>
    <submittedName>
        <fullName evidence="3">N-acetylmuramoyl-L-alanine amidase</fullName>
    </submittedName>
</protein>
<dbReference type="Proteomes" id="UP000886780">
    <property type="component" value="Unassembled WGS sequence"/>
</dbReference>
<dbReference type="GO" id="GO:0030288">
    <property type="term" value="C:outer membrane-bounded periplasmic space"/>
    <property type="evidence" value="ECO:0007669"/>
    <property type="project" value="TreeGrafter"/>
</dbReference>
<name>A0A9D1W4I2_9FIRM</name>
<dbReference type="PANTHER" id="PTHR30404">
    <property type="entry name" value="N-ACETYLMURAMOYL-L-ALANINE AMIDASE"/>
    <property type="match status" value="1"/>
</dbReference>
<dbReference type="InterPro" id="IPR036680">
    <property type="entry name" value="SPOR-like_sf"/>
</dbReference>
<feature type="domain" description="SPOR" evidence="2">
    <location>
        <begin position="182"/>
        <end position="257"/>
    </location>
</feature>
<dbReference type="Pfam" id="PF01520">
    <property type="entry name" value="Amidase_3"/>
    <property type="match status" value="1"/>
</dbReference>
<gene>
    <name evidence="3" type="ORF">IAA28_04590</name>
</gene>
<dbReference type="PROSITE" id="PS51724">
    <property type="entry name" value="SPOR"/>
    <property type="match status" value="1"/>
</dbReference>
<comment type="caution">
    <text evidence="3">The sequence shown here is derived from an EMBL/GenBank/DDBJ whole genome shotgun (WGS) entry which is preliminary data.</text>
</comment>
<dbReference type="InterPro" id="IPR007730">
    <property type="entry name" value="SPOR-like_dom"/>
</dbReference>
<dbReference type="SMART" id="SM00646">
    <property type="entry name" value="Ami_3"/>
    <property type="match status" value="1"/>
</dbReference>
<keyword evidence="1" id="KW-0378">Hydrolase</keyword>
<dbReference type="PANTHER" id="PTHR30404:SF0">
    <property type="entry name" value="N-ACETYLMURAMOYL-L-ALANINE AMIDASE AMIC"/>
    <property type="match status" value="1"/>
</dbReference>
<dbReference type="InterPro" id="IPR050695">
    <property type="entry name" value="N-acetylmuramoyl_amidase_3"/>
</dbReference>
<dbReference type="GO" id="GO:0008745">
    <property type="term" value="F:N-acetylmuramoyl-L-alanine amidase activity"/>
    <property type="evidence" value="ECO:0007669"/>
    <property type="project" value="InterPro"/>
</dbReference>
<dbReference type="AlphaFoldDB" id="A0A9D1W4I2"/>
<proteinExistence type="predicted"/>
<organism evidence="3 4">
    <name type="scientific">Candidatus Lachnoclostridium stercoripullorum</name>
    <dbReference type="NCBI Taxonomy" id="2838635"/>
    <lineage>
        <taxon>Bacteria</taxon>
        <taxon>Bacillati</taxon>
        <taxon>Bacillota</taxon>
        <taxon>Clostridia</taxon>
        <taxon>Lachnospirales</taxon>
        <taxon>Lachnospiraceae</taxon>
    </lineage>
</organism>
<evidence type="ECO:0000259" key="2">
    <source>
        <dbReference type="PROSITE" id="PS51724"/>
    </source>
</evidence>
<dbReference type="GO" id="GO:0042834">
    <property type="term" value="F:peptidoglycan binding"/>
    <property type="evidence" value="ECO:0007669"/>
    <property type="project" value="InterPro"/>
</dbReference>
<accession>A0A9D1W4I2</accession>
<dbReference type="CDD" id="cd02696">
    <property type="entry name" value="MurNAc-LAA"/>
    <property type="match status" value="1"/>
</dbReference>
<evidence type="ECO:0000313" key="3">
    <source>
        <dbReference type="EMBL" id="HIX52063.1"/>
    </source>
</evidence>
<evidence type="ECO:0000256" key="1">
    <source>
        <dbReference type="ARBA" id="ARBA00022801"/>
    </source>
</evidence>
<dbReference type="Pfam" id="PF05036">
    <property type="entry name" value="SPOR"/>
    <property type="match status" value="1"/>
</dbReference>
<dbReference type="InterPro" id="IPR002508">
    <property type="entry name" value="MurNAc-LAA_cat"/>
</dbReference>
<dbReference type="Gene3D" id="3.30.70.1070">
    <property type="entry name" value="Sporulation related repeat"/>
    <property type="match status" value="1"/>
</dbReference>
<dbReference type="EMBL" id="DXEU01000079">
    <property type="protein sequence ID" value="HIX52063.1"/>
    <property type="molecule type" value="Genomic_DNA"/>
</dbReference>